<gene>
    <name evidence="2" type="ORF">DET50_10691</name>
</gene>
<dbReference type="OrthoDB" id="5294470at2"/>
<evidence type="ECO:0008006" key="4">
    <source>
        <dbReference type="Google" id="ProtNLM"/>
    </source>
</evidence>
<dbReference type="STRING" id="379482.SAMN04487961_2124"/>
<dbReference type="RefSeq" id="WP_113862243.1">
    <property type="nucleotide sequence ID" value="NZ_QNRO01000006.1"/>
</dbReference>
<feature type="compositionally biased region" description="Acidic residues" evidence="1">
    <location>
        <begin position="160"/>
        <end position="178"/>
    </location>
</feature>
<reference evidence="2 3" key="1">
    <citation type="submission" date="2018-06" db="EMBL/GenBank/DDBJ databases">
        <title>Freshwater and sediment microbial communities from various areas in North America, analyzing microbe dynamics in response to fracking.</title>
        <authorList>
            <person name="Lamendella R."/>
        </authorList>
    </citation>
    <scope>NUCLEOTIDE SEQUENCE [LARGE SCALE GENOMIC DNA]</scope>
    <source>
        <strain evidence="2 3">114J</strain>
    </source>
</reference>
<dbReference type="AlphaFoldDB" id="A0A366GUV4"/>
<evidence type="ECO:0000313" key="3">
    <source>
        <dbReference type="Proteomes" id="UP000252995"/>
    </source>
</evidence>
<dbReference type="Proteomes" id="UP000252995">
    <property type="component" value="Unassembled WGS sequence"/>
</dbReference>
<accession>A0A366GUV4</accession>
<dbReference type="Pfam" id="PF09831">
    <property type="entry name" value="DUF2058"/>
    <property type="match status" value="1"/>
</dbReference>
<feature type="compositionally biased region" description="Basic and acidic residues" evidence="1">
    <location>
        <begin position="15"/>
        <end position="24"/>
    </location>
</feature>
<feature type="region of interest" description="Disordered" evidence="1">
    <location>
        <begin position="15"/>
        <end position="68"/>
    </location>
</feature>
<feature type="region of interest" description="Disordered" evidence="1">
    <location>
        <begin position="156"/>
        <end position="178"/>
    </location>
</feature>
<name>A0A366GUV4_9GAMM</name>
<organism evidence="2 3">
    <name type="scientific">Marinobacter pelagius</name>
    <dbReference type="NCBI Taxonomy" id="379482"/>
    <lineage>
        <taxon>Bacteria</taxon>
        <taxon>Pseudomonadati</taxon>
        <taxon>Pseudomonadota</taxon>
        <taxon>Gammaproteobacteria</taxon>
        <taxon>Pseudomonadales</taxon>
        <taxon>Marinobacteraceae</taxon>
        <taxon>Marinobacter</taxon>
    </lineage>
</organism>
<dbReference type="EMBL" id="QNRO01000006">
    <property type="protein sequence ID" value="RBP31070.1"/>
    <property type="molecule type" value="Genomic_DNA"/>
</dbReference>
<dbReference type="InterPro" id="IPR018636">
    <property type="entry name" value="DUF2058"/>
</dbReference>
<comment type="caution">
    <text evidence="2">The sequence shown here is derived from an EMBL/GenBank/DDBJ whole genome shotgun (WGS) entry which is preliminary data.</text>
</comment>
<evidence type="ECO:0000256" key="1">
    <source>
        <dbReference type="SAM" id="MobiDB-lite"/>
    </source>
</evidence>
<sequence>MASLQDQLLKAGLADEKKAKAIRSEKRKQRKQQPKGAVQVNEAEIRARQAREEKAERDRQLNLQRQKEAEKKAIQAQIRQLVETNRLDRSRGETSYQFVDGKRIKKILVDDTMVDQLSRGRLAVVRLGENYDVVPEKVARKIMERDEGAVVVLHDRQQDDQGEDDPYAGYEIPDDLMW</sequence>
<evidence type="ECO:0000313" key="2">
    <source>
        <dbReference type="EMBL" id="RBP31070.1"/>
    </source>
</evidence>
<protein>
    <recommendedName>
        <fullName evidence="4">Nucleoprotein/polynucleotide-associated enzyme</fullName>
    </recommendedName>
</protein>
<feature type="compositionally biased region" description="Basic and acidic residues" evidence="1">
    <location>
        <begin position="43"/>
        <end position="68"/>
    </location>
</feature>
<proteinExistence type="predicted"/>